<dbReference type="PATRIC" id="fig|1294273.3.peg.759"/>
<dbReference type="KEGG" id="red:roselon_00777"/>
<dbReference type="GO" id="GO:0016491">
    <property type="term" value="F:oxidoreductase activity"/>
    <property type="evidence" value="ECO:0007669"/>
    <property type="project" value="UniProtKB-KW"/>
</dbReference>
<name>W8RQ55_9RHOB</name>
<proteinExistence type="inferred from homology"/>
<evidence type="ECO:0000256" key="1">
    <source>
        <dbReference type="ARBA" id="ARBA00006484"/>
    </source>
</evidence>
<dbReference type="SUPFAM" id="SSF51735">
    <property type="entry name" value="NAD(P)-binding Rossmann-fold domains"/>
    <property type="match status" value="1"/>
</dbReference>
<dbReference type="eggNOG" id="COG0300">
    <property type="taxonomic scope" value="Bacteria"/>
</dbReference>
<dbReference type="RefSeq" id="WP_025311077.1">
    <property type="nucleotide sequence ID" value="NZ_CP004372.1"/>
</dbReference>
<organism evidence="4 5">
    <name type="scientific">Roseicyclus elongatus DSM 19469</name>
    <dbReference type="NCBI Taxonomy" id="1294273"/>
    <lineage>
        <taxon>Bacteria</taxon>
        <taxon>Pseudomonadati</taxon>
        <taxon>Pseudomonadota</taxon>
        <taxon>Alphaproteobacteria</taxon>
        <taxon>Rhodobacterales</taxon>
        <taxon>Roseobacteraceae</taxon>
        <taxon>Roseicyclus</taxon>
    </lineage>
</organism>
<dbReference type="STRING" id="1294273.roselon_00777"/>
<comment type="similarity">
    <text evidence="1">Belongs to the short-chain dehydrogenases/reductases (SDR) family.</text>
</comment>
<dbReference type="PROSITE" id="PS00061">
    <property type="entry name" value="ADH_SHORT"/>
    <property type="match status" value="1"/>
</dbReference>
<evidence type="ECO:0000313" key="5">
    <source>
        <dbReference type="Proteomes" id="UP000019593"/>
    </source>
</evidence>
<evidence type="ECO:0000259" key="3">
    <source>
        <dbReference type="SMART" id="SM00822"/>
    </source>
</evidence>
<reference evidence="4 5" key="1">
    <citation type="submission" date="2013-03" db="EMBL/GenBank/DDBJ databases">
        <authorList>
            <person name="Fiebig A."/>
            <person name="Goeker M."/>
            <person name="Klenk H.-P.P."/>
        </authorList>
    </citation>
    <scope>NUCLEOTIDE SEQUENCE [LARGE SCALE GENOMIC DNA]</scope>
    <source>
        <strain evidence="5">DSM 19469</strain>
    </source>
</reference>
<dbReference type="PANTHER" id="PTHR44196:SF1">
    <property type="entry name" value="DEHYDROGENASE_REDUCTASE SDR FAMILY MEMBER 7B"/>
    <property type="match status" value="1"/>
</dbReference>
<dbReference type="Proteomes" id="UP000019593">
    <property type="component" value="Chromosome"/>
</dbReference>
<dbReference type="Gene3D" id="3.40.50.720">
    <property type="entry name" value="NAD(P)-binding Rossmann-like Domain"/>
    <property type="match status" value="1"/>
</dbReference>
<sequence length="247" mass="27269">MRDWNGKRYWLIGASEGLGRSLAHQMSRAGVDLIVSARSEERLQELVAELPGRASYVPIDIADRDNVRAAAEEVGEIDGIVFLAGVYWPIAATGWDADKVEAMFDINLTGAVRVLGQVVPRFVEKGAGHIVLTGSLSAYRGLPGAIGYSASKAGLFSLAESLHGDLRGTQIETQIINPGFIRTRLTDKNDFEMPAILEPEEAGRVFFEKMSSGRFATHFPWGFGMIFRISQLMPDWLYFPLFFRRGG</sequence>
<feature type="domain" description="Ketoreductase" evidence="3">
    <location>
        <begin position="7"/>
        <end position="184"/>
    </location>
</feature>
<dbReference type="AlphaFoldDB" id="W8RQ55"/>
<evidence type="ECO:0000313" key="4">
    <source>
        <dbReference type="EMBL" id="AHM03193.1"/>
    </source>
</evidence>
<dbReference type="EC" id="1.1.1.-" evidence="4"/>
<dbReference type="PANTHER" id="PTHR44196">
    <property type="entry name" value="DEHYDROGENASE/REDUCTASE SDR FAMILY MEMBER 7B"/>
    <property type="match status" value="1"/>
</dbReference>
<keyword evidence="5" id="KW-1185">Reference proteome</keyword>
<dbReference type="InterPro" id="IPR057326">
    <property type="entry name" value="KR_dom"/>
</dbReference>
<dbReference type="Pfam" id="PF00106">
    <property type="entry name" value="adh_short"/>
    <property type="match status" value="1"/>
</dbReference>
<dbReference type="InterPro" id="IPR002347">
    <property type="entry name" value="SDR_fam"/>
</dbReference>
<accession>W8RQ55</accession>
<gene>
    <name evidence="4" type="ORF">roselon_00777</name>
</gene>
<dbReference type="GO" id="GO:0016020">
    <property type="term" value="C:membrane"/>
    <property type="evidence" value="ECO:0007669"/>
    <property type="project" value="TreeGrafter"/>
</dbReference>
<dbReference type="OrthoDB" id="335726at2"/>
<evidence type="ECO:0000256" key="2">
    <source>
        <dbReference type="ARBA" id="ARBA00023002"/>
    </source>
</evidence>
<dbReference type="HOGENOM" id="CLU_010194_2_1_5"/>
<dbReference type="SMART" id="SM00822">
    <property type="entry name" value="PKS_KR"/>
    <property type="match status" value="1"/>
</dbReference>
<dbReference type="InterPro" id="IPR020904">
    <property type="entry name" value="Sc_DH/Rdtase_CS"/>
</dbReference>
<dbReference type="PRINTS" id="PR00081">
    <property type="entry name" value="GDHRDH"/>
</dbReference>
<protein>
    <submittedName>
        <fullName evidence="4">Oxidoreductase, short-chain dehydrogenase/reductase family</fullName>
        <ecNumber evidence="4">1.1.1.-</ecNumber>
    </submittedName>
</protein>
<dbReference type="InterPro" id="IPR036291">
    <property type="entry name" value="NAD(P)-bd_dom_sf"/>
</dbReference>
<dbReference type="EMBL" id="CP004372">
    <property type="protein sequence ID" value="AHM03193.1"/>
    <property type="molecule type" value="Genomic_DNA"/>
</dbReference>
<keyword evidence="2 4" id="KW-0560">Oxidoreductase</keyword>